<name>A0ABD3MIJ1_9STRA</name>
<keyword evidence="1" id="KW-0175">Coiled coil</keyword>
<proteinExistence type="predicted"/>
<sequence>MKVGGGGGGSTIGIIPMRATTTVFAEDADYEAQFKKLQQEAEDRLEEKVQELMKNVDNVGAK</sequence>
<keyword evidence="3" id="KW-1185">Reference proteome</keyword>
<protein>
    <submittedName>
        <fullName evidence="2">Uncharacterized protein</fullName>
    </submittedName>
</protein>
<dbReference type="AlphaFoldDB" id="A0ABD3MIJ1"/>
<organism evidence="2 3">
    <name type="scientific">Discostella pseudostelligera</name>
    <dbReference type="NCBI Taxonomy" id="259834"/>
    <lineage>
        <taxon>Eukaryota</taxon>
        <taxon>Sar</taxon>
        <taxon>Stramenopiles</taxon>
        <taxon>Ochrophyta</taxon>
        <taxon>Bacillariophyta</taxon>
        <taxon>Coscinodiscophyceae</taxon>
        <taxon>Thalassiosirophycidae</taxon>
        <taxon>Stephanodiscales</taxon>
        <taxon>Stephanodiscaceae</taxon>
        <taxon>Discostella</taxon>
    </lineage>
</organism>
<evidence type="ECO:0000256" key="1">
    <source>
        <dbReference type="SAM" id="Coils"/>
    </source>
</evidence>
<evidence type="ECO:0000313" key="3">
    <source>
        <dbReference type="Proteomes" id="UP001530293"/>
    </source>
</evidence>
<comment type="caution">
    <text evidence="2">The sequence shown here is derived from an EMBL/GenBank/DDBJ whole genome shotgun (WGS) entry which is preliminary data.</text>
</comment>
<gene>
    <name evidence="2" type="ORF">ACHAWU_001995</name>
</gene>
<reference evidence="2 3" key="1">
    <citation type="submission" date="2024-10" db="EMBL/GenBank/DDBJ databases">
        <title>Updated reference genomes for cyclostephanoid diatoms.</title>
        <authorList>
            <person name="Roberts W.R."/>
            <person name="Alverson A.J."/>
        </authorList>
    </citation>
    <scope>NUCLEOTIDE SEQUENCE [LARGE SCALE GENOMIC DNA]</scope>
    <source>
        <strain evidence="2 3">AJA232-27</strain>
    </source>
</reference>
<feature type="coiled-coil region" evidence="1">
    <location>
        <begin position="31"/>
        <end position="62"/>
    </location>
</feature>
<evidence type="ECO:0000313" key="2">
    <source>
        <dbReference type="EMBL" id="KAL3763422.1"/>
    </source>
</evidence>
<accession>A0ABD3MIJ1</accession>
<dbReference type="Proteomes" id="UP001530293">
    <property type="component" value="Unassembled WGS sequence"/>
</dbReference>
<dbReference type="EMBL" id="JALLBG020000123">
    <property type="protein sequence ID" value="KAL3763422.1"/>
    <property type="molecule type" value="Genomic_DNA"/>
</dbReference>